<name>A0A9N7Y814_PLEPL</name>
<dbReference type="Proteomes" id="UP001153269">
    <property type="component" value="Unassembled WGS sequence"/>
</dbReference>
<keyword evidence="2" id="KW-1185">Reference proteome</keyword>
<accession>A0A9N7Y814</accession>
<sequence>MLSPRWPSARATTGPLSGLPAQVACRLYVPLQAHTSASEGGDTQHGKLHFDDIWSFMFMGKDASQVVTQLLAWHSVVETTMVEPVCSGERSSPGTKHGTVLTLAFQLSSEAVG</sequence>
<proteinExistence type="predicted"/>
<evidence type="ECO:0000313" key="1">
    <source>
        <dbReference type="EMBL" id="CAB1416131.1"/>
    </source>
</evidence>
<comment type="caution">
    <text evidence="1">The sequence shown here is derived from an EMBL/GenBank/DDBJ whole genome shotgun (WGS) entry which is preliminary data.</text>
</comment>
<organism evidence="1 2">
    <name type="scientific">Pleuronectes platessa</name>
    <name type="common">European plaice</name>
    <dbReference type="NCBI Taxonomy" id="8262"/>
    <lineage>
        <taxon>Eukaryota</taxon>
        <taxon>Metazoa</taxon>
        <taxon>Chordata</taxon>
        <taxon>Craniata</taxon>
        <taxon>Vertebrata</taxon>
        <taxon>Euteleostomi</taxon>
        <taxon>Actinopterygii</taxon>
        <taxon>Neopterygii</taxon>
        <taxon>Teleostei</taxon>
        <taxon>Neoteleostei</taxon>
        <taxon>Acanthomorphata</taxon>
        <taxon>Carangaria</taxon>
        <taxon>Pleuronectiformes</taxon>
        <taxon>Pleuronectoidei</taxon>
        <taxon>Pleuronectidae</taxon>
        <taxon>Pleuronectes</taxon>
    </lineage>
</organism>
<evidence type="ECO:0000313" key="2">
    <source>
        <dbReference type="Proteomes" id="UP001153269"/>
    </source>
</evidence>
<dbReference type="EMBL" id="CADEAL010000191">
    <property type="protein sequence ID" value="CAB1416131.1"/>
    <property type="molecule type" value="Genomic_DNA"/>
</dbReference>
<gene>
    <name evidence="1" type="ORF">PLEPLA_LOCUS3887</name>
</gene>
<dbReference type="AlphaFoldDB" id="A0A9N7Y814"/>
<reference evidence="1" key="1">
    <citation type="submission" date="2020-03" db="EMBL/GenBank/DDBJ databases">
        <authorList>
            <person name="Weist P."/>
        </authorList>
    </citation>
    <scope>NUCLEOTIDE SEQUENCE</scope>
</reference>
<protein>
    <submittedName>
        <fullName evidence="1">Uncharacterized protein</fullName>
    </submittedName>
</protein>